<name>G0L8D5_ZOBGA</name>
<sequence length="638" mass="72867">MRNMKKYTTILIVLFTFSLGMVSCEDYLDADPEMGIDGEVVYSEYYSYKGAVDRANWLVMNYVATSSNWGAYVGAMGDEQQAVKADMPVYKSINQGLWQDSNWRDFGMNFNSETNYGSDPYYNSPAGKSLKAIRAMGLAIENIEKLTDFPAEVGASPTELKNQLLGQAHALRAWHMFEVVRRYGPITLVDTTGGERKTFSSEFNFDQVKPTFQQCADLIAADCEDAVKYLPNRWKDPTDVGRLTKASAYAIEAMAYMYAASPLMNTEGDALPFGQDSYDETYAKKGIQAMVNALKLVNSGATRYKLYDKDSYMENWMSQDRAISDEALFQPVPTNSDNWNLPMNRSNSGVGWFLPQHDGGWAVFNVPTQNAVDKFETINGYPVENFSSADPSFDPKNPYDNRDPRLRSFIYCPGDKMYLADPGGGNNSTFENQAWSNPGDEGWHYKYYRGKSLVYTGYFDAGKWRKLGYNKYDNKWSQNYYRIFPLIRLADMYLGLAELGNEVYGPSSNIPEAVAAGIDVTTASQAINKIRNRVGMPDVRSEFLTDKGTFRDRIRNEWAVEFYGEFRRWRDIRRWRIAKNLLAEGIYEANVTKNADGSFSYVNKKLDVPRVFEDKHYWYPLDIKYVNMFESFKQNPGW</sequence>
<evidence type="ECO:0000256" key="6">
    <source>
        <dbReference type="SAM" id="SignalP"/>
    </source>
</evidence>
<dbReference type="InterPro" id="IPR011990">
    <property type="entry name" value="TPR-like_helical_dom_sf"/>
</dbReference>
<dbReference type="GO" id="GO:0009279">
    <property type="term" value="C:cell outer membrane"/>
    <property type="evidence" value="ECO:0007669"/>
    <property type="project" value="UniProtKB-SubCell"/>
</dbReference>
<feature type="signal peptide" evidence="6">
    <location>
        <begin position="1"/>
        <end position="23"/>
    </location>
</feature>
<keyword evidence="5" id="KW-0998">Cell outer membrane</keyword>
<organism evidence="9 10">
    <name type="scientific">Zobellia galactanivorans (strain DSM 12802 / CCUG 47099 / CIP 106680 / NCIMB 13871 / Dsij)</name>
    <dbReference type="NCBI Taxonomy" id="63186"/>
    <lineage>
        <taxon>Bacteria</taxon>
        <taxon>Pseudomonadati</taxon>
        <taxon>Bacteroidota</taxon>
        <taxon>Flavobacteriia</taxon>
        <taxon>Flavobacteriales</taxon>
        <taxon>Flavobacteriaceae</taxon>
        <taxon>Zobellia</taxon>
    </lineage>
</organism>
<feature type="domain" description="RagB/SusD" evidence="7">
    <location>
        <begin position="349"/>
        <end position="638"/>
    </location>
</feature>
<dbReference type="PROSITE" id="PS51257">
    <property type="entry name" value="PROKAR_LIPOPROTEIN"/>
    <property type="match status" value="1"/>
</dbReference>
<dbReference type="HOGENOM" id="CLU_015553_0_3_10"/>
<dbReference type="InterPro" id="IPR012944">
    <property type="entry name" value="SusD_RagB_dom"/>
</dbReference>
<evidence type="ECO:0000256" key="5">
    <source>
        <dbReference type="ARBA" id="ARBA00023237"/>
    </source>
</evidence>
<comment type="similarity">
    <text evidence="2">Belongs to the SusD family.</text>
</comment>
<reference evidence="10" key="1">
    <citation type="submission" date="2009-07" db="EMBL/GenBank/DDBJ databases">
        <title>Complete genome sequence of Zobellia galactanivorans Dsij.</title>
        <authorList>
            <consortium name="Genoscope - CEA"/>
        </authorList>
    </citation>
    <scope>NUCLEOTIDE SEQUENCE [LARGE SCALE GENOMIC DNA]</scope>
    <source>
        <strain evidence="10">DSM 12802 / CCUG 47099 / CIP 106680 / NCIMB 13871 / Dsij</strain>
    </source>
</reference>
<keyword evidence="10" id="KW-1185">Reference proteome</keyword>
<proteinExistence type="inferred from homology"/>
<dbReference type="Proteomes" id="UP000008898">
    <property type="component" value="Chromosome"/>
</dbReference>
<dbReference type="AlphaFoldDB" id="G0L8D5"/>
<reference evidence="9 10" key="2">
    <citation type="journal article" date="2012" name="Environ. Microbiol.">
        <title>Characterization of the first alginolytic operons in a marine bacterium: from their emergence in marine Flavobacteriia to their independent transfers to marine Proteobacteria and human gut Bacteroides.</title>
        <authorList>
            <person name="Thomas F."/>
            <person name="Barbeyron T."/>
            <person name="Tonon T."/>
            <person name="Genicot S."/>
            <person name="Czjzek M."/>
            <person name="Michel G."/>
        </authorList>
    </citation>
    <scope>NUCLEOTIDE SEQUENCE [LARGE SCALE GENOMIC DNA]</scope>
    <source>
        <strain evidence="10">DSM 12802 / CCUG 47099 / CIP 106680 / NCIMB 13871 / Dsij</strain>
    </source>
</reference>
<evidence type="ECO:0000313" key="9">
    <source>
        <dbReference type="EMBL" id="CAZ97476.1"/>
    </source>
</evidence>
<feature type="chain" id="PRO_5003402292" evidence="6">
    <location>
        <begin position="24"/>
        <end position="638"/>
    </location>
</feature>
<dbReference type="Pfam" id="PF07980">
    <property type="entry name" value="SusD_RagB"/>
    <property type="match status" value="1"/>
</dbReference>
<dbReference type="Gene3D" id="1.25.40.390">
    <property type="match status" value="1"/>
</dbReference>
<dbReference type="PATRIC" id="fig|63186.3.peg.3255"/>
<evidence type="ECO:0000256" key="1">
    <source>
        <dbReference type="ARBA" id="ARBA00004442"/>
    </source>
</evidence>
<evidence type="ECO:0000256" key="4">
    <source>
        <dbReference type="ARBA" id="ARBA00023136"/>
    </source>
</evidence>
<dbReference type="InterPro" id="IPR033985">
    <property type="entry name" value="SusD-like_N"/>
</dbReference>
<evidence type="ECO:0000259" key="7">
    <source>
        <dbReference type="Pfam" id="PF07980"/>
    </source>
</evidence>
<protein>
    <submittedName>
        <fullName evidence="9">SusD/RagB family protein</fullName>
    </submittedName>
</protein>
<feature type="domain" description="SusD-like N-terminal" evidence="8">
    <location>
        <begin position="95"/>
        <end position="256"/>
    </location>
</feature>
<gene>
    <name evidence="9" type="ordered locus">zobellia_3338</name>
</gene>
<dbReference type="SUPFAM" id="SSF48452">
    <property type="entry name" value="TPR-like"/>
    <property type="match status" value="1"/>
</dbReference>
<evidence type="ECO:0000313" key="10">
    <source>
        <dbReference type="Proteomes" id="UP000008898"/>
    </source>
</evidence>
<dbReference type="STRING" id="63186.ZOBELLIA_3338"/>
<keyword evidence="4" id="KW-0472">Membrane</keyword>
<evidence type="ECO:0000256" key="2">
    <source>
        <dbReference type="ARBA" id="ARBA00006275"/>
    </source>
</evidence>
<evidence type="ECO:0000259" key="8">
    <source>
        <dbReference type="Pfam" id="PF14322"/>
    </source>
</evidence>
<evidence type="ECO:0000256" key="3">
    <source>
        <dbReference type="ARBA" id="ARBA00022729"/>
    </source>
</evidence>
<dbReference type="KEGG" id="zga:ZOBELLIA_3338"/>
<keyword evidence="3 6" id="KW-0732">Signal</keyword>
<dbReference type="Pfam" id="PF14322">
    <property type="entry name" value="SusD-like_3"/>
    <property type="match status" value="1"/>
</dbReference>
<dbReference type="EMBL" id="FP476056">
    <property type="protein sequence ID" value="CAZ97476.1"/>
    <property type="molecule type" value="Genomic_DNA"/>
</dbReference>
<comment type="subcellular location">
    <subcellularLocation>
        <location evidence="1">Cell outer membrane</location>
    </subcellularLocation>
</comment>
<accession>G0L8D5</accession>